<dbReference type="Proteomes" id="UP001597052">
    <property type="component" value="Unassembled WGS sequence"/>
</dbReference>
<feature type="domain" description="MOSC" evidence="1">
    <location>
        <begin position="10"/>
        <end position="151"/>
    </location>
</feature>
<dbReference type="RefSeq" id="WP_256394797.1">
    <property type="nucleotide sequence ID" value="NZ_JANHDJ010000001.1"/>
</dbReference>
<evidence type="ECO:0000313" key="3">
    <source>
        <dbReference type="Proteomes" id="UP001597052"/>
    </source>
</evidence>
<dbReference type="InterPro" id="IPR011037">
    <property type="entry name" value="Pyrv_Knase-like_insert_dom_sf"/>
</dbReference>
<dbReference type="Pfam" id="PF03473">
    <property type="entry name" value="MOSC"/>
    <property type="match status" value="1"/>
</dbReference>
<accession>A0ABD6D5V0</accession>
<dbReference type="SUPFAM" id="SSF50800">
    <property type="entry name" value="PK beta-barrel domain-like"/>
    <property type="match status" value="1"/>
</dbReference>
<reference evidence="2 3" key="1">
    <citation type="journal article" date="2019" name="Int. J. Syst. Evol. Microbiol.">
        <title>The Global Catalogue of Microorganisms (GCM) 10K type strain sequencing project: providing services to taxonomists for standard genome sequencing and annotation.</title>
        <authorList>
            <consortium name="The Broad Institute Genomics Platform"/>
            <consortium name="The Broad Institute Genome Sequencing Center for Infectious Disease"/>
            <person name="Wu L."/>
            <person name="Ma J."/>
        </authorList>
    </citation>
    <scope>NUCLEOTIDE SEQUENCE [LARGE SCALE GENOMIC DNA]</scope>
    <source>
        <strain evidence="2 3">CGMCC 1.10593</strain>
    </source>
</reference>
<dbReference type="InterPro" id="IPR005302">
    <property type="entry name" value="MoCF_Sase_C"/>
</dbReference>
<protein>
    <submittedName>
        <fullName evidence="2">MOSC domain-containing protein</fullName>
    </submittedName>
</protein>
<dbReference type="PROSITE" id="PS51340">
    <property type="entry name" value="MOSC"/>
    <property type="match status" value="1"/>
</dbReference>
<gene>
    <name evidence="2" type="ORF">ACFSBW_04370</name>
</gene>
<evidence type="ECO:0000259" key="1">
    <source>
        <dbReference type="PROSITE" id="PS51340"/>
    </source>
</evidence>
<dbReference type="PANTHER" id="PTHR36930:SF1">
    <property type="entry name" value="MOSC DOMAIN-CONTAINING PROTEIN"/>
    <property type="match status" value="1"/>
</dbReference>
<evidence type="ECO:0000313" key="2">
    <source>
        <dbReference type="EMBL" id="MFD1641110.1"/>
    </source>
</evidence>
<name>A0ABD6D5V0_9EURY</name>
<keyword evidence="3" id="KW-1185">Reference proteome</keyword>
<dbReference type="EMBL" id="JBHUDM010000001">
    <property type="protein sequence ID" value="MFD1641110.1"/>
    <property type="molecule type" value="Genomic_DNA"/>
</dbReference>
<dbReference type="AlphaFoldDB" id="A0ABD6D5V0"/>
<sequence>MGTVEQLFVAPESGEPMAETRSIEVVEGGIVGDRYLQGTGYYSPYDVCEVTLLEAESVETIHEEFGIDLRDGRHRRNVVTRGVALHDLLESTVRIGSAELRGTRPRPPCAHVEEVAGEDGVANALGEGRGGICARVIEPGTITVGDSIEIVEADPRTVGAAIAERLGSVDEQSE</sequence>
<comment type="caution">
    <text evidence="2">The sequence shown here is derived from an EMBL/GenBank/DDBJ whole genome shotgun (WGS) entry which is preliminary data.</text>
</comment>
<dbReference type="Gene3D" id="2.40.33.20">
    <property type="entry name" value="PK beta-barrel domain-like"/>
    <property type="match status" value="1"/>
</dbReference>
<dbReference type="InterPro" id="IPR052716">
    <property type="entry name" value="MOSC_domain"/>
</dbReference>
<dbReference type="PANTHER" id="PTHR36930">
    <property type="entry name" value="METAL-SULFUR CLUSTER BIOSYNTHESIS PROTEINS YUAD-RELATED"/>
    <property type="match status" value="1"/>
</dbReference>
<proteinExistence type="predicted"/>
<organism evidence="2 3">
    <name type="scientific">Halohasta litorea</name>
    <dbReference type="NCBI Taxonomy" id="869891"/>
    <lineage>
        <taxon>Archaea</taxon>
        <taxon>Methanobacteriati</taxon>
        <taxon>Methanobacteriota</taxon>
        <taxon>Stenosarchaea group</taxon>
        <taxon>Halobacteria</taxon>
        <taxon>Halobacteriales</taxon>
        <taxon>Haloferacaceae</taxon>
        <taxon>Halohasta</taxon>
    </lineage>
</organism>